<evidence type="ECO:0000256" key="4">
    <source>
        <dbReference type="ARBA" id="ARBA00023163"/>
    </source>
</evidence>
<dbReference type="SUPFAM" id="SSF53850">
    <property type="entry name" value="Periplasmic binding protein-like II"/>
    <property type="match status" value="1"/>
</dbReference>
<dbReference type="InterPro" id="IPR005119">
    <property type="entry name" value="LysR_subst-bd"/>
</dbReference>
<organism evidence="6 7">
    <name type="scientific">Limnohabitans lacus</name>
    <dbReference type="NCBI Taxonomy" id="3045173"/>
    <lineage>
        <taxon>Bacteria</taxon>
        <taxon>Pseudomonadati</taxon>
        <taxon>Pseudomonadota</taxon>
        <taxon>Betaproteobacteria</taxon>
        <taxon>Burkholderiales</taxon>
        <taxon>Comamonadaceae</taxon>
        <taxon>Limnohabitans</taxon>
    </lineage>
</organism>
<keyword evidence="2" id="KW-0805">Transcription regulation</keyword>
<dbReference type="InterPro" id="IPR036390">
    <property type="entry name" value="WH_DNA-bd_sf"/>
</dbReference>
<dbReference type="Gene3D" id="3.40.190.290">
    <property type="match status" value="1"/>
</dbReference>
<evidence type="ECO:0000259" key="5">
    <source>
        <dbReference type="PROSITE" id="PS50931"/>
    </source>
</evidence>
<evidence type="ECO:0000256" key="3">
    <source>
        <dbReference type="ARBA" id="ARBA00023125"/>
    </source>
</evidence>
<feature type="domain" description="HTH lysR-type" evidence="5">
    <location>
        <begin position="3"/>
        <end position="60"/>
    </location>
</feature>
<proteinExistence type="inferred from homology"/>
<gene>
    <name evidence="6" type="ORF">QLQ16_14510</name>
</gene>
<sequence length="300" mass="33602">MNITFRQLRLFLATAETGSVSAAARALHVTQPTASMQLREITESVGMPLYDIIGRKLYLTDAGQKLAQTARQIVDEWERFEQNIHAMQGLTQGRLRVAVVSTAKYFVPRLLGRFCESHPHIDISLEVLNRDGVVQRLRDNRDDLYVMSTPPADMELEDQVFLDNPLLLIAPHGHPLAARKRLTLGALKGERFLLRERGSGTRLATDRFFESQGFEPDSRLELGSNEAIKEAVAGHLGVAVISRHALKKTELSKDLCLLPVSGTPIPSQWHLVYPKARQISPIAAVFRSHLMQEAQRWAKG</sequence>
<keyword evidence="3" id="KW-0238">DNA-binding</keyword>
<dbReference type="Proteomes" id="UP001431902">
    <property type="component" value="Unassembled WGS sequence"/>
</dbReference>
<dbReference type="InterPro" id="IPR036388">
    <property type="entry name" value="WH-like_DNA-bd_sf"/>
</dbReference>
<dbReference type="PANTHER" id="PTHR30126">
    <property type="entry name" value="HTH-TYPE TRANSCRIPTIONAL REGULATOR"/>
    <property type="match status" value="1"/>
</dbReference>
<dbReference type="CDD" id="cd08419">
    <property type="entry name" value="PBP2_CbbR_RubisCO_like"/>
    <property type="match status" value="1"/>
</dbReference>
<protein>
    <submittedName>
        <fullName evidence="6">LysR family transcriptional regulator</fullName>
    </submittedName>
</protein>
<dbReference type="PROSITE" id="PS50931">
    <property type="entry name" value="HTH_LYSR"/>
    <property type="match status" value="1"/>
</dbReference>
<keyword evidence="7" id="KW-1185">Reference proteome</keyword>
<dbReference type="PANTHER" id="PTHR30126:SF5">
    <property type="entry name" value="HTH-TYPE TRANSCRIPTIONAL ACTIVATOR CMPR"/>
    <property type="match status" value="1"/>
</dbReference>
<dbReference type="EMBL" id="JASGBH010000012">
    <property type="protein sequence ID" value="MDI9235049.1"/>
    <property type="molecule type" value="Genomic_DNA"/>
</dbReference>
<dbReference type="InterPro" id="IPR000847">
    <property type="entry name" value="LysR_HTH_N"/>
</dbReference>
<dbReference type="Pfam" id="PF03466">
    <property type="entry name" value="LysR_substrate"/>
    <property type="match status" value="1"/>
</dbReference>
<evidence type="ECO:0000313" key="6">
    <source>
        <dbReference type="EMBL" id="MDI9235049.1"/>
    </source>
</evidence>
<reference evidence="6" key="1">
    <citation type="submission" date="2023-05" db="EMBL/GenBank/DDBJ databases">
        <title>Limnohabitans sp. strain HM2-2 Genome sequencing and assembly.</title>
        <authorList>
            <person name="Jung Y."/>
        </authorList>
    </citation>
    <scope>NUCLEOTIDE SEQUENCE</scope>
    <source>
        <strain evidence="6">HM2-2</strain>
    </source>
</reference>
<dbReference type="Pfam" id="PF00126">
    <property type="entry name" value="HTH_1"/>
    <property type="match status" value="1"/>
</dbReference>
<dbReference type="SUPFAM" id="SSF46785">
    <property type="entry name" value="Winged helix' DNA-binding domain"/>
    <property type="match status" value="1"/>
</dbReference>
<dbReference type="Gene3D" id="1.10.10.10">
    <property type="entry name" value="Winged helix-like DNA-binding domain superfamily/Winged helix DNA-binding domain"/>
    <property type="match status" value="1"/>
</dbReference>
<name>A0ABT6XA97_9BURK</name>
<evidence type="ECO:0000256" key="1">
    <source>
        <dbReference type="ARBA" id="ARBA00009437"/>
    </source>
</evidence>
<dbReference type="RefSeq" id="WP_283225391.1">
    <property type="nucleotide sequence ID" value="NZ_JASGBH010000012.1"/>
</dbReference>
<comment type="similarity">
    <text evidence="1">Belongs to the LysR transcriptional regulatory family.</text>
</comment>
<evidence type="ECO:0000256" key="2">
    <source>
        <dbReference type="ARBA" id="ARBA00023015"/>
    </source>
</evidence>
<evidence type="ECO:0000313" key="7">
    <source>
        <dbReference type="Proteomes" id="UP001431902"/>
    </source>
</evidence>
<accession>A0ABT6XA97</accession>
<keyword evidence="4" id="KW-0804">Transcription</keyword>
<comment type="caution">
    <text evidence="6">The sequence shown here is derived from an EMBL/GenBank/DDBJ whole genome shotgun (WGS) entry which is preliminary data.</text>
</comment>